<reference evidence="1 2" key="1">
    <citation type="submission" date="2019-10" db="EMBL/GenBank/DDBJ databases">
        <title>Assembly and Annotation for the nematode Trichostrongylus colubriformis.</title>
        <authorList>
            <person name="Martin J."/>
        </authorList>
    </citation>
    <scope>NUCLEOTIDE SEQUENCE [LARGE SCALE GENOMIC DNA]</scope>
    <source>
        <strain evidence="1">G859</strain>
        <tissue evidence="1">Whole worm</tissue>
    </source>
</reference>
<comment type="caution">
    <text evidence="1">The sequence shown here is derived from an EMBL/GenBank/DDBJ whole genome shotgun (WGS) entry which is preliminary data.</text>
</comment>
<dbReference type="Proteomes" id="UP001331761">
    <property type="component" value="Unassembled WGS sequence"/>
</dbReference>
<evidence type="ECO:0000313" key="1">
    <source>
        <dbReference type="EMBL" id="KAK5985340.1"/>
    </source>
</evidence>
<keyword evidence="2" id="KW-1185">Reference proteome</keyword>
<gene>
    <name evidence="1" type="ORF">GCK32_022417</name>
</gene>
<organism evidence="1 2">
    <name type="scientific">Trichostrongylus colubriformis</name>
    <name type="common">Black scour worm</name>
    <dbReference type="NCBI Taxonomy" id="6319"/>
    <lineage>
        <taxon>Eukaryota</taxon>
        <taxon>Metazoa</taxon>
        <taxon>Ecdysozoa</taxon>
        <taxon>Nematoda</taxon>
        <taxon>Chromadorea</taxon>
        <taxon>Rhabditida</taxon>
        <taxon>Rhabditina</taxon>
        <taxon>Rhabditomorpha</taxon>
        <taxon>Strongyloidea</taxon>
        <taxon>Trichostrongylidae</taxon>
        <taxon>Trichostrongylus</taxon>
    </lineage>
</organism>
<accession>A0AAN8G343</accession>
<protein>
    <submittedName>
        <fullName evidence="1">Uncharacterized protein</fullName>
    </submittedName>
</protein>
<proteinExistence type="predicted"/>
<sequence>MVTILTRSSTPNDSFRTRDFLERKAARVDLDQFSSSENRMCLVWVISSSR</sequence>
<name>A0AAN8G343_TRICO</name>
<evidence type="ECO:0000313" key="2">
    <source>
        <dbReference type="Proteomes" id="UP001331761"/>
    </source>
</evidence>
<dbReference type="AlphaFoldDB" id="A0AAN8G343"/>
<dbReference type="EMBL" id="WIXE01001853">
    <property type="protein sequence ID" value="KAK5985340.1"/>
    <property type="molecule type" value="Genomic_DNA"/>
</dbReference>